<sequence>MSNHRDKRLGVMSPQVADTAYVKSFFLRNLEVERLGELSASYYRQWVKTSDLEENKSKLWSLWVVANQARMSSFMVADSLGKEFIWELPSDERMKVETFTKGRRPLSGYPFFINLHGGGSDPSASTAWGADFNTEEWRAAKMLGRRYADAPSYYFVPRMANDKKGRWYLKPQQMAWLRAWQLAALSKEVNPNRTYILGISEGGYGSFRMGTFYADYFAGIGPMAGPETAEAAPIENLRNTAIRIEVGEDDRGFGRNQMGLDWRRRLDSASLFNPGQFKHVVNVQKGRGHGIDYKDVSSWLSQHTRKIYPDTLSFLYYPIDGAYRLGFGYVRLDHLHSADGRLLFHLVKQGNVYHVTTKTIRGQVDGKIAIYLDKVDYRKSIVVFVNGKRRFRRVVRPNLGVMIESLALFGDPERIFSGKVEVSVE</sequence>
<gene>
    <name evidence="2" type="ORF">ACFS7Y_05290</name>
</gene>
<dbReference type="RefSeq" id="WP_320182488.1">
    <property type="nucleotide sequence ID" value="NZ_CP138332.1"/>
</dbReference>
<evidence type="ECO:0008006" key="4">
    <source>
        <dbReference type="Google" id="ProtNLM"/>
    </source>
</evidence>
<keyword evidence="1" id="KW-0732">Signal</keyword>
<dbReference type="Proteomes" id="UP001597525">
    <property type="component" value="Unassembled WGS sequence"/>
</dbReference>
<keyword evidence="3" id="KW-1185">Reference proteome</keyword>
<dbReference type="InterPro" id="IPR029058">
    <property type="entry name" value="AB_hydrolase_fold"/>
</dbReference>
<dbReference type="InterPro" id="IPR050955">
    <property type="entry name" value="Plant_Biomass_Hydrol_Est"/>
</dbReference>
<dbReference type="EMBL" id="JBHUPB010000004">
    <property type="protein sequence ID" value="MFD2966787.1"/>
    <property type="molecule type" value="Genomic_DNA"/>
</dbReference>
<protein>
    <recommendedName>
        <fullName evidence="4">Peptidase S9 prolyl oligopeptidase catalytic domain-containing protein</fullName>
    </recommendedName>
</protein>
<dbReference type="PANTHER" id="PTHR43037">
    <property type="entry name" value="UNNAMED PRODUCT-RELATED"/>
    <property type="match status" value="1"/>
</dbReference>
<comment type="caution">
    <text evidence="2">The sequence shown here is derived from an EMBL/GenBank/DDBJ whole genome shotgun (WGS) entry which is preliminary data.</text>
</comment>
<name>A0ABW6BBF3_9SPHI</name>
<dbReference type="PANTHER" id="PTHR43037:SF1">
    <property type="entry name" value="BLL1128 PROTEIN"/>
    <property type="match status" value="1"/>
</dbReference>
<accession>A0ABW6BBF3</accession>
<evidence type="ECO:0000256" key="1">
    <source>
        <dbReference type="ARBA" id="ARBA00022729"/>
    </source>
</evidence>
<reference evidence="3" key="1">
    <citation type="journal article" date="2019" name="Int. J. Syst. Evol. Microbiol.">
        <title>The Global Catalogue of Microorganisms (GCM) 10K type strain sequencing project: providing services to taxonomists for standard genome sequencing and annotation.</title>
        <authorList>
            <consortium name="The Broad Institute Genomics Platform"/>
            <consortium name="The Broad Institute Genome Sequencing Center for Infectious Disease"/>
            <person name="Wu L."/>
            <person name="Ma J."/>
        </authorList>
    </citation>
    <scope>NUCLEOTIDE SEQUENCE [LARGE SCALE GENOMIC DNA]</scope>
    <source>
        <strain evidence="3">KCTC 22814</strain>
    </source>
</reference>
<evidence type="ECO:0000313" key="3">
    <source>
        <dbReference type="Proteomes" id="UP001597525"/>
    </source>
</evidence>
<dbReference type="Gene3D" id="3.40.50.1820">
    <property type="entry name" value="alpha/beta hydrolase"/>
    <property type="match status" value="1"/>
</dbReference>
<organism evidence="2 3">
    <name type="scientific">Sphingobacterium bambusae</name>
    <dbReference type="NCBI Taxonomy" id="662858"/>
    <lineage>
        <taxon>Bacteria</taxon>
        <taxon>Pseudomonadati</taxon>
        <taxon>Bacteroidota</taxon>
        <taxon>Sphingobacteriia</taxon>
        <taxon>Sphingobacteriales</taxon>
        <taxon>Sphingobacteriaceae</taxon>
        <taxon>Sphingobacterium</taxon>
    </lineage>
</organism>
<evidence type="ECO:0000313" key="2">
    <source>
        <dbReference type="EMBL" id="MFD2966787.1"/>
    </source>
</evidence>
<proteinExistence type="predicted"/>
<dbReference type="SUPFAM" id="SSF53474">
    <property type="entry name" value="alpha/beta-Hydrolases"/>
    <property type="match status" value="1"/>
</dbReference>